<dbReference type="HOGENOM" id="CLU_664233_0_0_1"/>
<organism evidence="2 3">
    <name type="scientific">Serendipita vermifera MAFF 305830</name>
    <dbReference type="NCBI Taxonomy" id="933852"/>
    <lineage>
        <taxon>Eukaryota</taxon>
        <taxon>Fungi</taxon>
        <taxon>Dikarya</taxon>
        <taxon>Basidiomycota</taxon>
        <taxon>Agaricomycotina</taxon>
        <taxon>Agaricomycetes</taxon>
        <taxon>Sebacinales</taxon>
        <taxon>Serendipitaceae</taxon>
        <taxon>Serendipita</taxon>
    </lineage>
</organism>
<feature type="region of interest" description="Disordered" evidence="1">
    <location>
        <begin position="1"/>
        <end position="49"/>
    </location>
</feature>
<accession>A0A0C2XLM0</accession>
<keyword evidence="3" id="KW-1185">Reference proteome</keyword>
<evidence type="ECO:0000313" key="2">
    <source>
        <dbReference type="EMBL" id="KIM29907.1"/>
    </source>
</evidence>
<evidence type="ECO:0000313" key="3">
    <source>
        <dbReference type="Proteomes" id="UP000054097"/>
    </source>
</evidence>
<dbReference type="Proteomes" id="UP000054097">
    <property type="component" value="Unassembled WGS sequence"/>
</dbReference>
<dbReference type="OrthoDB" id="3231188at2759"/>
<reference evidence="3" key="2">
    <citation type="submission" date="2015-01" db="EMBL/GenBank/DDBJ databases">
        <title>Evolutionary Origins and Diversification of the Mycorrhizal Mutualists.</title>
        <authorList>
            <consortium name="DOE Joint Genome Institute"/>
            <consortium name="Mycorrhizal Genomics Consortium"/>
            <person name="Kohler A."/>
            <person name="Kuo A."/>
            <person name="Nagy L.G."/>
            <person name="Floudas D."/>
            <person name="Copeland A."/>
            <person name="Barry K.W."/>
            <person name="Cichocki N."/>
            <person name="Veneault-Fourrey C."/>
            <person name="LaButti K."/>
            <person name="Lindquist E.A."/>
            <person name="Lipzen A."/>
            <person name="Lundell T."/>
            <person name="Morin E."/>
            <person name="Murat C."/>
            <person name="Riley R."/>
            <person name="Ohm R."/>
            <person name="Sun H."/>
            <person name="Tunlid A."/>
            <person name="Henrissat B."/>
            <person name="Grigoriev I.V."/>
            <person name="Hibbett D.S."/>
            <person name="Martin F."/>
        </authorList>
    </citation>
    <scope>NUCLEOTIDE SEQUENCE [LARGE SCALE GENOMIC DNA]</scope>
    <source>
        <strain evidence="3">MAFF 305830</strain>
    </source>
</reference>
<proteinExistence type="predicted"/>
<reference evidence="2 3" key="1">
    <citation type="submission" date="2014-04" db="EMBL/GenBank/DDBJ databases">
        <authorList>
            <consortium name="DOE Joint Genome Institute"/>
            <person name="Kuo A."/>
            <person name="Zuccaro A."/>
            <person name="Kohler A."/>
            <person name="Nagy L.G."/>
            <person name="Floudas D."/>
            <person name="Copeland A."/>
            <person name="Barry K.W."/>
            <person name="Cichocki N."/>
            <person name="Veneault-Fourrey C."/>
            <person name="LaButti K."/>
            <person name="Lindquist E.A."/>
            <person name="Lipzen A."/>
            <person name="Lundell T."/>
            <person name="Morin E."/>
            <person name="Murat C."/>
            <person name="Sun H."/>
            <person name="Tunlid A."/>
            <person name="Henrissat B."/>
            <person name="Grigoriev I.V."/>
            <person name="Hibbett D.S."/>
            <person name="Martin F."/>
            <person name="Nordberg H.P."/>
            <person name="Cantor M.N."/>
            <person name="Hua S.X."/>
        </authorList>
    </citation>
    <scope>NUCLEOTIDE SEQUENCE [LARGE SCALE GENOMIC DNA]</scope>
    <source>
        <strain evidence="2 3">MAFF 305830</strain>
    </source>
</reference>
<dbReference type="InterPro" id="IPR046521">
    <property type="entry name" value="DUF6698"/>
</dbReference>
<protein>
    <submittedName>
        <fullName evidence="2">Uncharacterized protein</fullName>
    </submittedName>
</protein>
<evidence type="ECO:0000256" key="1">
    <source>
        <dbReference type="SAM" id="MobiDB-lite"/>
    </source>
</evidence>
<dbReference type="EMBL" id="KN824286">
    <property type="protein sequence ID" value="KIM29907.1"/>
    <property type="molecule type" value="Genomic_DNA"/>
</dbReference>
<gene>
    <name evidence="2" type="ORF">M408DRAFT_328376</name>
</gene>
<dbReference type="AlphaFoldDB" id="A0A0C2XLM0"/>
<name>A0A0C2XLM0_SERVB</name>
<dbReference type="Pfam" id="PF20414">
    <property type="entry name" value="DUF6698"/>
    <property type="match status" value="1"/>
</dbReference>
<feature type="compositionally biased region" description="Low complexity" evidence="1">
    <location>
        <begin position="1"/>
        <end position="12"/>
    </location>
</feature>
<sequence length="414" mass="46173">MTTSSDGSSASTGKRRLPFNFKESLPPNKRLKTANTKESSAGKHISCTHHEDTNRKRVVEQLASIGKTICRAVYFTCNLYDFVDCLIAELGETPVFDIDSDLLEAVKQISTFHPLVRDVIRQGRRECKMSIRNIGDALRKGHESAQSNDIKTIKENLPYIFSGIKFEPPIEPVHSVGKARMGFHHPQCAELLRPLNANWDDPKVRALSLTTVHAPTVQDFPHFIMANARDLNMGPEGQASILDRLFISPYLIRAARVILFGPSAVNETPIPPTSRCNASKNNIRGASPELIAYITIMLRFCLSDEESYSNDCYSYIKLYDVIRKQFQDVNFKTVKKYIINTWNSELFPRTATTGMGSSKNVISGPETRQGHLGHITAEKSAVLQIAKAQSQLSAQYDTTLTDAERDVATALLIV</sequence>